<evidence type="ECO:0000256" key="1">
    <source>
        <dbReference type="SAM" id="MobiDB-lite"/>
    </source>
</evidence>
<comment type="caution">
    <text evidence="2">The sequence shown here is derived from an EMBL/GenBank/DDBJ whole genome shotgun (WGS) entry which is preliminary data.</text>
</comment>
<dbReference type="EMBL" id="JAWDEY010000005">
    <property type="protein sequence ID" value="KAK6590638.1"/>
    <property type="molecule type" value="Genomic_DNA"/>
</dbReference>
<gene>
    <name evidence="2" type="ORF">RS030_142244</name>
</gene>
<reference evidence="2 3" key="1">
    <citation type="submission" date="2023-10" db="EMBL/GenBank/DDBJ databases">
        <title>Comparative genomics analysis reveals potential genetic determinants of host preference in Cryptosporidium xiaoi.</title>
        <authorList>
            <person name="Xiao L."/>
            <person name="Li J."/>
        </authorList>
    </citation>
    <scope>NUCLEOTIDE SEQUENCE [LARGE SCALE GENOMIC DNA]</scope>
    <source>
        <strain evidence="2 3">52996</strain>
    </source>
</reference>
<evidence type="ECO:0000313" key="3">
    <source>
        <dbReference type="Proteomes" id="UP001311799"/>
    </source>
</evidence>
<organism evidence="2 3">
    <name type="scientific">Cryptosporidium xiaoi</name>
    <dbReference type="NCBI Taxonomy" id="659607"/>
    <lineage>
        <taxon>Eukaryota</taxon>
        <taxon>Sar</taxon>
        <taxon>Alveolata</taxon>
        <taxon>Apicomplexa</taxon>
        <taxon>Conoidasida</taxon>
        <taxon>Coccidia</taxon>
        <taxon>Eucoccidiorida</taxon>
        <taxon>Eimeriorina</taxon>
        <taxon>Cryptosporidiidae</taxon>
        <taxon>Cryptosporidium</taxon>
    </lineage>
</organism>
<dbReference type="AlphaFoldDB" id="A0AAV9Y1M2"/>
<keyword evidence="3" id="KW-1185">Reference proteome</keyword>
<evidence type="ECO:0000313" key="2">
    <source>
        <dbReference type="EMBL" id="KAK6590638.1"/>
    </source>
</evidence>
<sequence>MSDSRPLTRGQRKRREALERVKRKQDLTSYLLKQKQLEKISNLDNAANTGINRKKLYNFNKIKSQIESTFINNKTSEANICKKNMSRKKMQKLRESSVGHMKEILDHPDFDKLDDLKFKLLNNIENDSNKSLLSLFSKNSTRRSKVKKQSSSDKLKNIVKVNKVITKKA</sequence>
<accession>A0AAV9Y1M2</accession>
<proteinExistence type="predicted"/>
<name>A0AAV9Y1M2_9CRYT</name>
<feature type="region of interest" description="Disordered" evidence="1">
    <location>
        <begin position="1"/>
        <end position="21"/>
    </location>
</feature>
<dbReference type="Proteomes" id="UP001311799">
    <property type="component" value="Unassembled WGS sequence"/>
</dbReference>
<protein>
    <submittedName>
        <fullName evidence="2">Uncharacterized protein</fullName>
    </submittedName>
</protein>